<keyword evidence="2" id="KW-0175">Coiled coil</keyword>
<dbReference type="GO" id="GO:0005829">
    <property type="term" value="C:cytosol"/>
    <property type="evidence" value="ECO:0007669"/>
    <property type="project" value="TreeGrafter"/>
</dbReference>
<dbReference type="AlphaFoldDB" id="A0A6M4MG41"/>
<accession>A0A6M4MG41</accession>
<evidence type="ECO:0000256" key="1">
    <source>
        <dbReference type="ARBA" id="ARBA00043985"/>
    </source>
</evidence>
<dbReference type="RefSeq" id="WP_075610436.1">
    <property type="nucleotide sequence ID" value="NZ_CP052766.1"/>
</dbReference>
<name>A0A6M4MG41_9ALTE</name>
<dbReference type="OrthoDB" id="9779630at2"/>
<comment type="similarity">
    <text evidence="1">Belongs to the PspA/Vipp/IM30 family.</text>
</comment>
<dbReference type="GO" id="GO:0009271">
    <property type="term" value="P:phage shock"/>
    <property type="evidence" value="ECO:0007669"/>
    <property type="project" value="TreeGrafter"/>
</dbReference>
<dbReference type="InterPro" id="IPR007157">
    <property type="entry name" value="PspA_VIPP1"/>
</dbReference>
<dbReference type="NCBIfam" id="TIGR02977">
    <property type="entry name" value="phageshock_pspA"/>
    <property type="match status" value="1"/>
</dbReference>
<organism evidence="3 4">
    <name type="scientific">Alteromonas pelagimontana</name>
    <dbReference type="NCBI Taxonomy" id="1858656"/>
    <lineage>
        <taxon>Bacteria</taxon>
        <taxon>Pseudomonadati</taxon>
        <taxon>Pseudomonadota</taxon>
        <taxon>Gammaproteobacteria</taxon>
        <taxon>Alteromonadales</taxon>
        <taxon>Alteromonadaceae</taxon>
        <taxon>Alteromonas/Salinimonas group</taxon>
        <taxon>Alteromonas</taxon>
    </lineage>
</organism>
<evidence type="ECO:0000313" key="3">
    <source>
        <dbReference type="EMBL" id="QJR81610.1"/>
    </source>
</evidence>
<dbReference type="PANTHER" id="PTHR31088">
    <property type="entry name" value="MEMBRANE-ASSOCIATED PROTEIN VIPP1, CHLOROPLASTIC"/>
    <property type="match status" value="1"/>
</dbReference>
<protein>
    <submittedName>
        <fullName evidence="3">Phage shock protein PspA</fullName>
    </submittedName>
</protein>
<dbReference type="EMBL" id="CP052766">
    <property type="protein sequence ID" value="QJR81610.1"/>
    <property type="molecule type" value="Genomic_DNA"/>
</dbReference>
<dbReference type="KEGG" id="apel:CA267_012945"/>
<evidence type="ECO:0000256" key="2">
    <source>
        <dbReference type="SAM" id="Coils"/>
    </source>
</evidence>
<keyword evidence="4" id="KW-1185">Reference proteome</keyword>
<reference evidence="3 4" key="2">
    <citation type="submission" date="2020-04" db="EMBL/GenBank/DDBJ databases">
        <title>Complete genome sequence of Alteromonas pelagimontana 5.12T.</title>
        <authorList>
            <person name="Sinha R.K."/>
            <person name="Krishnan K.P."/>
            <person name="Kurian J.P."/>
        </authorList>
    </citation>
    <scope>NUCLEOTIDE SEQUENCE [LARGE SCALE GENOMIC DNA]</scope>
    <source>
        <strain evidence="3 4">5.12</strain>
    </source>
</reference>
<dbReference type="InterPro" id="IPR014319">
    <property type="entry name" value="Phageshock_PspA"/>
</dbReference>
<gene>
    <name evidence="3" type="primary">pspA</name>
    <name evidence="3" type="ORF">CA267_012945</name>
</gene>
<proteinExistence type="inferred from homology"/>
<reference evidence="4" key="1">
    <citation type="submission" date="2014-12" db="EMBL/GenBank/DDBJ databases">
        <title>Complete genome sequence of a multi-drug resistant Klebsiella pneumoniae.</title>
        <authorList>
            <person name="Hua X."/>
            <person name="Chen Q."/>
            <person name="Li X."/>
            <person name="Feng Y."/>
            <person name="Ruan Z."/>
            <person name="Yu Y."/>
        </authorList>
    </citation>
    <scope>NUCLEOTIDE SEQUENCE [LARGE SCALE GENOMIC DNA]</scope>
    <source>
        <strain evidence="4">5.12</strain>
    </source>
</reference>
<dbReference type="Proteomes" id="UP000219285">
    <property type="component" value="Chromosome"/>
</dbReference>
<sequence>MSMFSRITDIVQANINALLDKAEDPEKVIRLIVQEMEETLIELRSVAAKNIAEQKYIDRQLSGYTKQATQWQENAELAMGKGKESLARAALVEKQKYLKKAEELNEQKGSIAEIIEKIQEDTGRLNAKLSEARAKQKALVSRHQSIGVRLKVKNIEYSGKVEDAMTRFQHYEQRIDHLEAQVDAYDLVSDRNHEASSLKAQFSDLQANDAIEQELAALKKNRAA</sequence>
<feature type="coiled-coil region" evidence="2">
    <location>
        <begin position="87"/>
        <end position="135"/>
    </location>
</feature>
<dbReference type="Pfam" id="PF04012">
    <property type="entry name" value="PspA_IM30"/>
    <property type="match status" value="1"/>
</dbReference>
<dbReference type="PANTHER" id="PTHR31088:SF6">
    <property type="entry name" value="PHAGE SHOCK PROTEIN A"/>
    <property type="match status" value="1"/>
</dbReference>
<evidence type="ECO:0000313" key="4">
    <source>
        <dbReference type="Proteomes" id="UP000219285"/>
    </source>
</evidence>